<feature type="chain" id="PRO_5003700536" description="Lipoprotein" evidence="1">
    <location>
        <begin position="22"/>
        <end position="220"/>
    </location>
</feature>
<dbReference type="PROSITE" id="PS51257">
    <property type="entry name" value="PROKAR_LIPOPROTEIN"/>
    <property type="match status" value="1"/>
</dbReference>
<keyword evidence="3" id="KW-1185">Reference proteome</keyword>
<dbReference type="EMBL" id="AJYA01000009">
    <property type="protein sequence ID" value="EIM78080.1"/>
    <property type="molecule type" value="Genomic_DNA"/>
</dbReference>
<dbReference type="OrthoDB" id="822152at2"/>
<accession>I5C8C8</accession>
<dbReference type="RefSeq" id="WP_009053723.1">
    <property type="nucleotide sequence ID" value="NZ_AJYA01000009.1"/>
</dbReference>
<dbReference type="AlphaFoldDB" id="I5C8C8"/>
<evidence type="ECO:0008006" key="4">
    <source>
        <dbReference type="Google" id="ProtNLM"/>
    </source>
</evidence>
<name>I5C8C8_9BACT</name>
<gene>
    <name evidence="2" type="ORF">A3SI_04727</name>
</gene>
<dbReference type="Proteomes" id="UP000005551">
    <property type="component" value="Unassembled WGS sequence"/>
</dbReference>
<protein>
    <recommendedName>
        <fullName evidence="4">Lipoprotein</fullName>
    </recommendedName>
</protein>
<feature type="signal peptide" evidence="1">
    <location>
        <begin position="1"/>
        <end position="21"/>
    </location>
</feature>
<evidence type="ECO:0000256" key="1">
    <source>
        <dbReference type="SAM" id="SignalP"/>
    </source>
</evidence>
<evidence type="ECO:0000313" key="3">
    <source>
        <dbReference type="Proteomes" id="UP000005551"/>
    </source>
</evidence>
<comment type="caution">
    <text evidence="2">The sequence shown here is derived from an EMBL/GenBank/DDBJ whole genome shotgun (WGS) entry which is preliminary data.</text>
</comment>
<sequence length="220" mass="25152">MKTNFYSFFVLLSVFIACSSASEEGASSGGAATEPEVDVATRLELGLQAQPRWMGFWKEALPSFQVSDFQVAGTLPMEDVSFPEKNPINARHPLAAHQIRHPEGEGVVDIYSQKLALIEEGRLLLNPDSEIIFYKRDGMRERLLFLGPSASIEEAEWLDRECLLVLGSMEEEEGYRPMVWLIFPFEGEIQLYRHQQIAPELVRYAYLKEKFQDQIEERAF</sequence>
<proteinExistence type="predicted"/>
<organism evidence="2 3">
    <name type="scientific">Nitritalea halalkaliphila LW7</name>
    <dbReference type="NCBI Taxonomy" id="1189621"/>
    <lineage>
        <taxon>Bacteria</taxon>
        <taxon>Pseudomonadati</taxon>
        <taxon>Bacteroidota</taxon>
        <taxon>Cytophagia</taxon>
        <taxon>Cytophagales</taxon>
        <taxon>Cyclobacteriaceae</taxon>
        <taxon>Nitritalea</taxon>
    </lineage>
</organism>
<evidence type="ECO:0000313" key="2">
    <source>
        <dbReference type="EMBL" id="EIM78080.1"/>
    </source>
</evidence>
<reference evidence="2 3" key="1">
    <citation type="submission" date="2012-05" db="EMBL/GenBank/DDBJ databases">
        <title>Genome sequence of Nitritalea halalkaliphila LW7.</title>
        <authorList>
            <person name="Jangir P.K."/>
            <person name="Singh A."/>
            <person name="Shivaji S."/>
            <person name="Sharma R."/>
        </authorList>
    </citation>
    <scope>NUCLEOTIDE SEQUENCE [LARGE SCALE GENOMIC DNA]</scope>
    <source>
        <strain evidence="2 3">LW7</strain>
    </source>
</reference>
<dbReference type="STRING" id="1189621.A3SI_04727"/>
<keyword evidence="1" id="KW-0732">Signal</keyword>